<comment type="caution">
    <text evidence="2">The sequence shown here is derived from an EMBL/GenBank/DDBJ whole genome shotgun (WGS) entry which is preliminary data.</text>
</comment>
<dbReference type="EMBL" id="JAAORB010000012">
    <property type="protein sequence ID" value="NHQ74448.1"/>
    <property type="molecule type" value="Genomic_DNA"/>
</dbReference>
<dbReference type="Proteomes" id="UP000639775">
    <property type="component" value="Unassembled WGS sequence"/>
</dbReference>
<feature type="signal peptide" evidence="1">
    <location>
        <begin position="1"/>
        <end position="29"/>
    </location>
</feature>
<evidence type="ECO:0000313" key="3">
    <source>
        <dbReference type="Proteomes" id="UP000639775"/>
    </source>
</evidence>
<gene>
    <name evidence="2" type="ORF">HAT86_08210</name>
</gene>
<sequence>MTWTYTPLTAALSAAVLILGLGSASMAQAACVAEYKAKRDNPFELYYDVAPISGPCTKSNARAQLKAQLAQNGLILLKVVSVRDQ</sequence>
<organism evidence="2 3">
    <name type="scientific">Roseovarius gahaiensis</name>
    <dbReference type="NCBI Taxonomy" id="2716691"/>
    <lineage>
        <taxon>Bacteria</taxon>
        <taxon>Pseudomonadati</taxon>
        <taxon>Pseudomonadota</taxon>
        <taxon>Alphaproteobacteria</taxon>
        <taxon>Rhodobacterales</taxon>
        <taxon>Roseobacteraceae</taxon>
        <taxon>Roseovarius</taxon>
    </lineage>
</organism>
<evidence type="ECO:0000256" key="1">
    <source>
        <dbReference type="SAM" id="SignalP"/>
    </source>
</evidence>
<evidence type="ECO:0000313" key="2">
    <source>
        <dbReference type="EMBL" id="NHQ74448.1"/>
    </source>
</evidence>
<dbReference type="AlphaFoldDB" id="A0A967EEM8"/>
<feature type="chain" id="PRO_5037501117" description="Secreted protein" evidence="1">
    <location>
        <begin position="30"/>
        <end position="85"/>
    </location>
</feature>
<protein>
    <recommendedName>
        <fullName evidence="4">Secreted protein</fullName>
    </recommendedName>
</protein>
<reference evidence="2" key="1">
    <citation type="submission" date="2020-03" db="EMBL/GenBank/DDBJ databases">
        <title>Roseovarius gahaiensis sp. nov., isolated from Gahai Saline Lake, China.</title>
        <authorList>
            <person name="Sun X."/>
        </authorList>
    </citation>
    <scope>NUCLEOTIDE SEQUENCE</scope>
    <source>
        <strain evidence="2">GH877</strain>
    </source>
</reference>
<dbReference type="RefSeq" id="WP_167195665.1">
    <property type="nucleotide sequence ID" value="NZ_JAAORB010000012.1"/>
</dbReference>
<evidence type="ECO:0008006" key="4">
    <source>
        <dbReference type="Google" id="ProtNLM"/>
    </source>
</evidence>
<keyword evidence="3" id="KW-1185">Reference proteome</keyword>
<accession>A0A967EEM8</accession>
<name>A0A967EEM8_9RHOB</name>
<proteinExistence type="predicted"/>
<keyword evidence="1" id="KW-0732">Signal</keyword>